<dbReference type="SUPFAM" id="SSF51182">
    <property type="entry name" value="RmlC-like cupins"/>
    <property type="match status" value="1"/>
</dbReference>
<accession>A0A0W7YVC7</accession>
<dbReference type="RefSeq" id="WP_058880484.1">
    <property type="nucleotide sequence ID" value="NZ_LPXH01000038.1"/>
</dbReference>
<dbReference type="PANTHER" id="PTHR36156">
    <property type="entry name" value="SLR2101 PROTEIN"/>
    <property type="match status" value="1"/>
</dbReference>
<evidence type="ECO:0000313" key="2">
    <source>
        <dbReference type="EMBL" id="KUF38911.1"/>
    </source>
</evidence>
<dbReference type="Gene3D" id="2.60.120.10">
    <property type="entry name" value="Jelly Rolls"/>
    <property type="match status" value="1"/>
</dbReference>
<dbReference type="InterPro" id="IPR047142">
    <property type="entry name" value="OryJ/VirC-like"/>
</dbReference>
<sequence length="182" mass="19816">MTDIASLPPIRRVVTANDDQGRSYFCEDGPSPAIRYVAERPGYRITNLWRTEGSPAEVSAPDSISAHTGVEPPAGGTVLRILDIPPEPADPLELEKALNATFSKMYGDAHRDVKPGEHPGMHRTESVDYALMLEGELVAILDKEETVLRAGDVLIQRGTTHAWANRSGKPARIAFVLVSGKY</sequence>
<dbReference type="EMBL" id="LPXH01000038">
    <property type="protein sequence ID" value="KUF38911.1"/>
    <property type="molecule type" value="Genomic_DNA"/>
</dbReference>
<protein>
    <submittedName>
        <fullName evidence="2">Cupin</fullName>
    </submittedName>
</protein>
<name>A0A0W7YVC7_9BURK</name>
<organism evidence="2 3">
    <name type="scientific">Comamonas kerstersii</name>
    <dbReference type="NCBI Taxonomy" id="225992"/>
    <lineage>
        <taxon>Bacteria</taxon>
        <taxon>Pseudomonadati</taxon>
        <taxon>Pseudomonadota</taxon>
        <taxon>Betaproteobacteria</taxon>
        <taxon>Burkholderiales</taxon>
        <taxon>Comamonadaceae</taxon>
        <taxon>Comamonas</taxon>
    </lineage>
</organism>
<dbReference type="Pfam" id="PF07883">
    <property type="entry name" value="Cupin_2"/>
    <property type="match status" value="1"/>
</dbReference>
<proteinExistence type="predicted"/>
<keyword evidence="3" id="KW-1185">Reference proteome</keyword>
<dbReference type="PANTHER" id="PTHR36156:SF2">
    <property type="entry name" value="CUPIN TYPE-2 DOMAIN-CONTAINING PROTEIN"/>
    <property type="match status" value="1"/>
</dbReference>
<evidence type="ECO:0000313" key="3">
    <source>
        <dbReference type="Proteomes" id="UP000053300"/>
    </source>
</evidence>
<feature type="domain" description="Cupin type-2" evidence="1">
    <location>
        <begin position="112"/>
        <end position="176"/>
    </location>
</feature>
<dbReference type="Proteomes" id="UP000053300">
    <property type="component" value="Unassembled WGS sequence"/>
</dbReference>
<dbReference type="InterPro" id="IPR013096">
    <property type="entry name" value="Cupin_2"/>
</dbReference>
<evidence type="ECO:0000259" key="1">
    <source>
        <dbReference type="Pfam" id="PF07883"/>
    </source>
</evidence>
<dbReference type="AlphaFoldDB" id="A0A0W7YVC7"/>
<reference evidence="2 3" key="1">
    <citation type="submission" date="2015-12" db="EMBL/GenBank/DDBJ databases">
        <title>Complete genome sequence of a multi-drug resistant strain Acidovorax sp. 12322-1.</title>
        <authorList>
            <person name="Ming D."/>
            <person name="Wang M."/>
            <person name="Hu S."/>
            <person name="Zhou Y."/>
            <person name="Jiang T."/>
        </authorList>
    </citation>
    <scope>NUCLEOTIDE SEQUENCE [LARGE SCALE GENOMIC DNA]</scope>
    <source>
        <strain evidence="2 3">12322-1</strain>
    </source>
</reference>
<gene>
    <name evidence="2" type="ORF">AS359_08370</name>
</gene>
<dbReference type="InterPro" id="IPR014710">
    <property type="entry name" value="RmlC-like_jellyroll"/>
</dbReference>
<dbReference type="CDD" id="cd02231">
    <property type="entry name" value="cupin_BLL6423-like"/>
    <property type="match status" value="1"/>
</dbReference>
<dbReference type="Gene3D" id="2.20.70.150">
    <property type="match status" value="1"/>
</dbReference>
<comment type="caution">
    <text evidence="2">The sequence shown here is derived from an EMBL/GenBank/DDBJ whole genome shotgun (WGS) entry which is preliminary data.</text>
</comment>
<dbReference type="InterPro" id="IPR011051">
    <property type="entry name" value="RmlC_Cupin_sf"/>
</dbReference>